<dbReference type="InterPro" id="IPR050595">
    <property type="entry name" value="Bact_response_regulator"/>
</dbReference>
<dbReference type="SMART" id="SM00448">
    <property type="entry name" value="REC"/>
    <property type="match status" value="1"/>
</dbReference>
<dbReference type="RefSeq" id="WP_168063753.1">
    <property type="nucleotide sequence ID" value="NZ_VTOW01000012.1"/>
</dbReference>
<dbReference type="PANTHER" id="PTHR44591:SF14">
    <property type="entry name" value="PROTEIN PILG"/>
    <property type="match status" value="1"/>
</dbReference>
<gene>
    <name evidence="5" type="ORF">MNODULE_23840</name>
</gene>
<comment type="caution">
    <text evidence="5">The sequence shown here is derived from an EMBL/GenBank/DDBJ whole genome shotgun (WGS) entry which is preliminary data.</text>
</comment>
<dbReference type="AlphaFoldDB" id="A0A7X6DUS6"/>
<feature type="domain" description="Response regulatory" evidence="4">
    <location>
        <begin position="3"/>
        <end position="121"/>
    </location>
</feature>
<accession>A0A7X6DUS6</accession>
<feature type="modified residue" description="4-aspartylphosphate" evidence="3">
    <location>
        <position position="52"/>
    </location>
</feature>
<dbReference type="Pfam" id="PF00072">
    <property type="entry name" value="Response_reg"/>
    <property type="match status" value="1"/>
</dbReference>
<dbReference type="Gene3D" id="3.40.50.2300">
    <property type="match status" value="1"/>
</dbReference>
<evidence type="ECO:0000256" key="3">
    <source>
        <dbReference type="PROSITE-ProRule" id="PRU00169"/>
    </source>
</evidence>
<keyword evidence="2" id="KW-0902">Two-component regulatory system</keyword>
<keyword evidence="6" id="KW-1185">Reference proteome</keyword>
<dbReference type="PROSITE" id="PS50110">
    <property type="entry name" value="RESPONSE_REGULATORY"/>
    <property type="match status" value="1"/>
</dbReference>
<sequence length="142" mass="15832">MHRILIVDDKEDACPILLKLLTAEGYEVVRAIGGAEALRKLLISRPHLMILDMKLSPISGFEVCRAVKSSFSFHSLPVLMISVHSKLDFFLRARSVNVGAEEIIFKPIGAGELLTRVKKYLHKNKLARTKPGRLNYPPAVGE</sequence>
<dbReference type="InterPro" id="IPR011006">
    <property type="entry name" value="CheY-like_superfamily"/>
</dbReference>
<dbReference type="Proteomes" id="UP000534783">
    <property type="component" value="Unassembled WGS sequence"/>
</dbReference>
<evidence type="ECO:0000256" key="1">
    <source>
        <dbReference type="ARBA" id="ARBA00022553"/>
    </source>
</evidence>
<evidence type="ECO:0000259" key="4">
    <source>
        <dbReference type="PROSITE" id="PS50110"/>
    </source>
</evidence>
<dbReference type="EMBL" id="VTOW01000012">
    <property type="protein sequence ID" value="NKE73786.1"/>
    <property type="molecule type" value="Genomic_DNA"/>
</dbReference>
<dbReference type="InterPro" id="IPR001789">
    <property type="entry name" value="Sig_transdc_resp-reg_receiver"/>
</dbReference>
<name>A0A7X6DUS6_9BACT</name>
<evidence type="ECO:0000313" key="6">
    <source>
        <dbReference type="Proteomes" id="UP000534783"/>
    </source>
</evidence>
<keyword evidence="1 3" id="KW-0597">Phosphoprotein</keyword>
<protein>
    <submittedName>
        <fullName evidence="5">Response regulator</fullName>
    </submittedName>
</protein>
<evidence type="ECO:0000256" key="2">
    <source>
        <dbReference type="ARBA" id="ARBA00023012"/>
    </source>
</evidence>
<organism evidence="5 6">
    <name type="scientific">Candidatus Manganitrophus noduliformans</name>
    <dbReference type="NCBI Taxonomy" id="2606439"/>
    <lineage>
        <taxon>Bacteria</taxon>
        <taxon>Pseudomonadati</taxon>
        <taxon>Nitrospirota</taxon>
        <taxon>Nitrospiria</taxon>
        <taxon>Candidatus Troglogloeales</taxon>
        <taxon>Candidatus Manganitrophaceae</taxon>
        <taxon>Candidatus Manganitrophus</taxon>
    </lineage>
</organism>
<proteinExistence type="predicted"/>
<dbReference type="SUPFAM" id="SSF52172">
    <property type="entry name" value="CheY-like"/>
    <property type="match status" value="1"/>
</dbReference>
<dbReference type="GO" id="GO:0000160">
    <property type="term" value="P:phosphorelay signal transduction system"/>
    <property type="evidence" value="ECO:0007669"/>
    <property type="project" value="UniProtKB-KW"/>
</dbReference>
<reference evidence="5 6" key="1">
    <citation type="journal article" date="2020" name="Nature">
        <title>Bacterial chemolithoautotrophy via manganese oxidation.</title>
        <authorList>
            <person name="Yu H."/>
            <person name="Leadbetter J.R."/>
        </authorList>
    </citation>
    <scope>NUCLEOTIDE SEQUENCE [LARGE SCALE GENOMIC DNA]</scope>
    <source>
        <strain evidence="5 6">Mn-1</strain>
    </source>
</reference>
<evidence type="ECO:0000313" key="5">
    <source>
        <dbReference type="EMBL" id="NKE73786.1"/>
    </source>
</evidence>
<dbReference type="PANTHER" id="PTHR44591">
    <property type="entry name" value="STRESS RESPONSE REGULATOR PROTEIN 1"/>
    <property type="match status" value="1"/>
</dbReference>